<proteinExistence type="predicted"/>
<keyword evidence="1" id="KW-0812">Transmembrane</keyword>
<evidence type="ECO:0000313" key="2">
    <source>
        <dbReference type="EMBL" id="NEW06646.1"/>
    </source>
</evidence>
<comment type="caution">
    <text evidence="2">The sequence shown here is derived from an EMBL/GenBank/DDBJ whole genome shotgun (WGS) entry which is preliminary data.</text>
</comment>
<name>A0A6G3ZWP9_9BACL</name>
<sequence length="71" mass="8002">MSTSIYYFVFSILLILAVALTIMIANSKQNREGNPEYDNKTKGNWSRLTIFYGLALALGILALILYIVRVT</sequence>
<keyword evidence="1" id="KW-0472">Membrane</keyword>
<protein>
    <submittedName>
        <fullName evidence="2">Uncharacterized protein</fullName>
    </submittedName>
</protein>
<dbReference type="RefSeq" id="WP_163946024.1">
    <property type="nucleotide sequence ID" value="NZ_JAAIKC010000003.1"/>
</dbReference>
<accession>A0A6G3ZWP9</accession>
<gene>
    <name evidence="2" type="ORF">GK047_11535</name>
</gene>
<evidence type="ECO:0000256" key="1">
    <source>
        <dbReference type="SAM" id="Phobius"/>
    </source>
</evidence>
<dbReference type="AlphaFoldDB" id="A0A6G3ZWP9"/>
<organism evidence="2">
    <name type="scientific">Paenibacillus sp. SYP-B3998</name>
    <dbReference type="NCBI Taxonomy" id="2678564"/>
    <lineage>
        <taxon>Bacteria</taxon>
        <taxon>Bacillati</taxon>
        <taxon>Bacillota</taxon>
        <taxon>Bacilli</taxon>
        <taxon>Bacillales</taxon>
        <taxon>Paenibacillaceae</taxon>
        <taxon>Paenibacillus</taxon>
    </lineage>
</organism>
<feature type="transmembrane region" description="Helical" evidence="1">
    <location>
        <begin position="48"/>
        <end position="68"/>
    </location>
</feature>
<reference evidence="2" key="1">
    <citation type="submission" date="2020-02" db="EMBL/GenBank/DDBJ databases">
        <authorList>
            <person name="Shen X.-R."/>
            <person name="Zhang Y.-X."/>
        </authorList>
    </citation>
    <scope>NUCLEOTIDE SEQUENCE</scope>
    <source>
        <strain evidence="2">SYP-B3998</strain>
    </source>
</reference>
<dbReference type="EMBL" id="JAAIKC010000003">
    <property type="protein sequence ID" value="NEW06646.1"/>
    <property type="molecule type" value="Genomic_DNA"/>
</dbReference>
<keyword evidence="1" id="KW-1133">Transmembrane helix</keyword>
<feature type="transmembrane region" description="Helical" evidence="1">
    <location>
        <begin position="6"/>
        <end position="27"/>
    </location>
</feature>